<comment type="caution">
    <text evidence="4">The sequence shown here is derived from an EMBL/GenBank/DDBJ whole genome shotgun (WGS) entry which is preliminary data.</text>
</comment>
<evidence type="ECO:0000256" key="2">
    <source>
        <dbReference type="SAM" id="SignalP"/>
    </source>
</evidence>
<dbReference type="RefSeq" id="WP_289363251.1">
    <property type="nucleotide sequence ID" value="NZ_JAUCBP010000001.1"/>
</dbReference>
<accession>A0ABT7SSZ2</accession>
<feature type="signal peptide" evidence="2">
    <location>
        <begin position="1"/>
        <end position="21"/>
    </location>
</feature>
<dbReference type="InterPro" id="IPR003715">
    <property type="entry name" value="Poly_export_N"/>
</dbReference>
<evidence type="ECO:0000313" key="4">
    <source>
        <dbReference type="EMBL" id="MDM7859316.1"/>
    </source>
</evidence>
<organism evidence="4 5">
    <name type="scientific">Alteromonas arenosi</name>
    <dbReference type="NCBI Taxonomy" id="3055817"/>
    <lineage>
        <taxon>Bacteria</taxon>
        <taxon>Pseudomonadati</taxon>
        <taxon>Pseudomonadota</taxon>
        <taxon>Gammaproteobacteria</taxon>
        <taxon>Alteromonadales</taxon>
        <taxon>Alteromonadaceae</taxon>
        <taxon>Alteromonas/Salinimonas group</taxon>
        <taxon>Alteromonas</taxon>
    </lineage>
</organism>
<keyword evidence="5" id="KW-1185">Reference proteome</keyword>
<dbReference type="Proteomes" id="UP001234343">
    <property type="component" value="Unassembled WGS sequence"/>
</dbReference>
<dbReference type="PANTHER" id="PTHR33619">
    <property type="entry name" value="POLYSACCHARIDE EXPORT PROTEIN GFCE-RELATED"/>
    <property type="match status" value="1"/>
</dbReference>
<reference evidence="4 5" key="1">
    <citation type="submission" date="2023-06" db="EMBL/GenBank/DDBJ databases">
        <title>Alteromonas sp. ASW11-36 isolated from intertidal sand.</title>
        <authorList>
            <person name="Li Y."/>
        </authorList>
    </citation>
    <scope>NUCLEOTIDE SEQUENCE [LARGE SCALE GENOMIC DNA]</scope>
    <source>
        <strain evidence="4 5">ASW11-36</strain>
    </source>
</reference>
<protein>
    <submittedName>
        <fullName evidence="4">Polysaccharide biosynthesis/export family protein</fullName>
    </submittedName>
</protein>
<dbReference type="EMBL" id="JAUCBP010000001">
    <property type="protein sequence ID" value="MDM7859316.1"/>
    <property type="molecule type" value="Genomic_DNA"/>
</dbReference>
<evidence type="ECO:0000256" key="1">
    <source>
        <dbReference type="ARBA" id="ARBA00022729"/>
    </source>
</evidence>
<sequence>MKSYKTLLVLLSLANLLSACTQHHGLRTAEQSEHDFYGEMNKQGVAFAQRTPEGGSFFWSSHCDERFLFAAPVSIVSNEAGLVKHSPSAKQNSSPFSGQLTLSQGDLIELQLDMGEGFAGNYMVDSLGNINVPMLPPIQAIGKTTSEISKEIELALIKAQLFQPETAMTTIKVLRWSAIEVTVEGAVFASGRVLINTESPDAMYDARDAATGDYTPTRYLSEALRAASGVRPDAKLEQVFLVRNGWRIEVDLSGIISGKPVTDIPLVAGDHIVVPSTGCFQPHLVKPSQITPKGFRVFMSNLIDSAESNANAAVGRYSTNLPYGTRLLQGAISANCVGGMSWTNAPRKVVLASKHPITGETQVIERSIEQLLREPDRDAINPYLMPNDAIACYDSDVTNLRDIAATIADVLLPIKLF</sequence>
<dbReference type="PANTHER" id="PTHR33619:SF3">
    <property type="entry name" value="POLYSACCHARIDE EXPORT PROTEIN GFCE-RELATED"/>
    <property type="match status" value="1"/>
</dbReference>
<evidence type="ECO:0000259" key="3">
    <source>
        <dbReference type="Pfam" id="PF02563"/>
    </source>
</evidence>
<dbReference type="Gene3D" id="3.10.560.10">
    <property type="entry name" value="Outer membrane lipoprotein wza domain like"/>
    <property type="match status" value="1"/>
</dbReference>
<gene>
    <name evidence="4" type="ORF">QTP81_01690</name>
</gene>
<dbReference type="PROSITE" id="PS51257">
    <property type="entry name" value="PROKAR_LIPOPROTEIN"/>
    <property type="match status" value="1"/>
</dbReference>
<evidence type="ECO:0000313" key="5">
    <source>
        <dbReference type="Proteomes" id="UP001234343"/>
    </source>
</evidence>
<feature type="chain" id="PRO_5046115999" evidence="2">
    <location>
        <begin position="22"/>
        <end position="417"/>
    </location>
</feature>
<dbReference type="InterPro" id="IPR049712">
    <property type="entry name" value="Poly_export"/>
</dbReference>
<proteinExistence type="predicted"/>
<keyword evidence="1 2" id="KW-0732">Signal</keyword>
<dbReference type="Gene3D" id="3.30.1950.10">
    <property type="entry name" value="wza like domain"/>
    <property type="match status" value="1"/>
</dbReference>
<name>A0ABT7SSZ2_9ALTE</name>
<dbReference type="Pfam" id="PF02563">
    <property type="entry name" value="Poly_export"/>
    <property type="match status" value="1"/>
</dbReference>
<feature type="domain" description="Polysaccharide export protein N-terminal" evidence="3">
    <location>
        <begin position="99"/>
        <end position="163"/>
    </location>
</feature>